<keyword evidence="3" id="KW-0813">Transport</keyword>
<feature type="domain" description="Multidrug export protein EmrA/FarA alpha-helical hairpin" evidence="11">
    <location>
        <begin position="126"/>
        <end position="246"/>
    </location>
</feature>
<evidence type="ECO:0000256" key="2">
    <source>
        <dbReference type="ARBA" id="ARBA00009477"/>
    </source>
</evidence>
<reference evidence="13 15" key="1">
    <citation type="submission" date="2013-07" db="EMBL/GenBank/DDBJ databases">
        <authorList>
            <person name="Genoscope - CEA"/>
        </authorList>
    </citation>
    <scope>NUCLEOTIDE SEQUENCE [LARGE SCALE GENOMIC DNA]</scope>
    <source>
        <strain evidence="13">FRM16</strain>
        <strain evidence="15">FRM16 / DSM 17909</strain>
    </source>
</reference>
<evidence type="ECO:0000256" key="6">
    <source>
        <dbReference type="ARBA" id="ARBA00022692"/>
    </source>
</evidence>
<evidence type="ECO:0000256" key="8">
    <source>
        <dbReference type="ARBA" id="ARBA00023136"/>
    </source>
</evidence>
<gene>
    <name evidence="13" type="primary">emrA</name>
    <name evidence="14" type="ORF">LY16_02576</name>
    <name evidence="13" type="ORF">XDD1_1248</name>
</gene>
<protein>
    <submittedName>
        <fullName evidence="14">Membrane fusion protein (Multidrug efflux system)</fullName>
    </submittedName>
    <submittedName>
        <fullName evidence="13">Multidrug resistance protein A</fullName>
    </submittedName>
</protein>
<dbReference type="SUPFAM" id="SSF111369">
    <property type="entry name" value="HlyD-like secretion proteins"/>
    <property type="match status" value="2"/>
</dbReference>
<dbReference type="AlphaFoldDB" id="A0A068QPI1"/>
<dbReference type="PANTHER" id="PTHR30386">
    <property type="entry name" value="MEMBRANE FUSION SUBUNIT OF EMRAB-TOLC MULTIDRUG EFFLUX PUMP"/>
    <property type="match status" value="1"/>
</dbReference>
<dbReference type="EMBL" id="VNHN01000046">
    <property type="protein sequence ID" value="TYP02177.1"/>
    <property type="molecule type" value="Genomic_DNA"/>
</dbReference>
<feature type="transmembrane region" description="Helical" evidence="10">
    <location>
        <begin position="53"/>
        <end position="74"/>
    </location>
</feature>
<dbReference type="NCBIfam" id="NF011715">
    <property type="entry name" value="PRK15136.1"/>
    <property type="match status" value="1"/>
</dbReference>
<feature type="compositionally biased region" description="Low complexity" evidence="9">
    <location>
        <begin position="8"/>
        <end position="21"/>
    </location>
</feature>
<evidence type="ECO:0000256" key="9">
    <source>
        <dbReference type="SAM" id="MobiDB-lite"/>
    </source>
</evidence>
<dbReference type="InterPro" id="IPR058634">
    <property type="entry name" value="AaeA-lik-b-barrel"/>
</dbReference>
<dbReference type="FunFam" id="2.40.30.170:FF:000003">
    <property type="entry name" value="Multidrug resistance protein A"/>
    <property type="match status" value="1"/>
</dbReference>
<dbReference type="RefSeq" id="WP_045969503.1">
    <property type="nucleotide sequence ID" value="NZ_CAWMED010000001.1"/>
</dbReference>
<dbReference type="Proteomes" id="UP000324170">
    <property type="component" value="Unassembled WGS sequence"/>
</dbReference>
<dbReference type="OrthoDB" id="9811754at2"/>
<proteinExistence type="inferred from homology"/>
<reference evidence="14 16" key="2">
    <citation type="submission" date="2019-07" db="EMBL/GenBank/DDBJ databases">
        <title>Genomic Encyclopedia of Type Strains, Phase I: the one thousand microbial genomes (KMG-I) project.</title>
        <authorList>
            <person name="Kyrpides N."/>
        </authorList>
    </citation>
    <scope>NUCLEOTIDE SEQUENCE [LARGE SCALE GENOMIC DNA]</scope>
    <source>
        <strain evidence="14 16">DSM 17909</strain>
    </source>
</reference>
<evidence type="ECO:0000259" key="11">
    <source>
        <dbReference type="Pfam" id="PF25885"/>
    </source>
</evidence>
<feature type="compositionally biased region" description="Basic residues" evidence="9">
    <location>
        <begin position="36"/>
        <end position="50"/>
    </location>
</feature>
<comment type="subcellular location">
    <subcellularLocation>
        <location evidence="1">Cell inner membrane</location>
        <topology evidence="1">Single-pass membrane protein</topology>
        <orientation evidence="1">Periplasmic side</orientation>
    </subcellularLocation>
</comment>
<evidence type="ECO:0000256" key="7">
    <source>
        <dbReference type="ARBA" id="ARBA00022989"/>
    </source>
</evidence>
<dbReference type="PANTHER" id="PTHR30386:SF19">
    <property type="entry name" value="MULTIDRUG EXPORT PROTEIN EMRA-RELATED"/>
    <property type="match status" value="1"/>
</dbReference>
<sequence length="423" mass="46689">MSVSEKASLPSSEKIPSSSEEPSSEKPSPEKQSPSKVKKGTKNRTKKQQRRRIMTSLTLFFLLLGAGYTVYWLLTLRYHQETDNAYVTGNQIQVMSQIAGSVVTVNFDNTDFVKSGQFLVQLDPRDAELALKRAENELANTVRITHQQMIDSKRYQAIIELKKIALRKAQNDLNRREILGTQDLIGKEELQHMREAVSAAQADLDVAIAQYQSNQAIILDTPLEKQPAIEKAASGVRDAWLALQRTHIVSPIDGYVARRSVQVGSRINSGTPLMAIVPANNMWIEANFKETQLANMQIGQPAKIISDFYGDDVVYTGKVAGIDMGTGSAFSLLPAQNASGNWIKVVQRLPVRIELDPEQLKQHPLRIGLSTKVTVDTANRDGTVLAATERTLPAYHTNALTIDMAPASKIVTDIINSNSGNQI</sequence>
<dbReference type="InterPro" id="IPR058633">
    <property type="entry name" value="EmrA/FarA_HH"/>
</dbReference>
<dbReference type="Pfam" id="PF25963">
    <property type="entry name" value="Beta-barrel_AAEA"/>
    <property type="match status" value="1"/>
</dbReference>
<dbReference type="EMBL" id="FO704550">
    <property type="protein sequence ID" value="CDG16947.1"/>
    <property type="molecule type" value="Genomic_DNA"/>
</dbReference>
<dbReference type="GO" id="GO:0015721">
    <property type="term" value="P:bile acid and bile salt transport"/>
    <property type="evidence" value="ECO:0007669"/>
    <property type="project" value="UniProtKB-ARBA"/>
</dbReference>
<evidence type="ECO:0000313" key="15">
    <source>
        <dbReference type="Proteomes" id="UP000032721"/>
    </source>
</evidence>
<comment type="similarity">
    <text evidence="2">Belongs to the membrane fusion protein (MFP) (TC 8.A.1) family.</text>
</comment>
<evidence type="ECO:0000256" key="5">
    <source>
        <dbReference type="ARBA" id="ARBA00022519"/>
    </source>
</evidence>
<dbReference type="Gene3D" id="2.40.30.170">
    <property type="match status" value="1"/>
</dbReference>
<dbReference type="Proteomes" id="UP000032721">
    <property type="component" value="Chromosome"/>
</dbReference>
<evidence type="ECO:0000313" key="14">
    <source>
        <dbReference type="EMBL" id="TYP02177.1"/>
    </source>
</evidence>
<dbReference type="InterPro" id="IPR005694">
    <property type="entry name" value="MFP_proteobact"/>
</dbReference>
<feature type="domain" description="p-hydroxybenzoic acid efflux pump subunit AaeA-like beta-barrel" evidence="12">
    <location>
        <begin position="283"/>
        <end position="375"/>
    </location>
</feature>
<dbReference type="GO" id="GO:1990961">
    <property type="term" value="P:xenobiotic detoxification by transmembrane export across the plasma membrane"/>
    <property type="evidence" value="ECO:0007669"/>
    <property type="project" value="InterPro"/>
</dbReference>
<evidence type="ECO:0000256" key="10">
    <source>
        <dbReference type="SAM" id="Phobius"/>
    </source>
</evidence>
<keyword evidence="6 10" id="KW-0812">Transmembrane</keyword>
<dbReference type="GO" id="GO:0046677">
    <property type="term" value="P:response to antibiotic"/>
    <property type="evidence" value="ECO:0007669"/>
    <property type="project" value="UniProtKB-ARBA"/>
</dbReference>
<dbReference type="STRING" id="351671.XDD1_1248"/>
<keyword evidence="7 10" id="KW-1133">Transmembrane helix</keyword>
<evidence type="ECO:0000256" key="4">
    <source>
        <dbReference type="ARBA" id="ARBA00022475"/>
    </source>
</evidence>
<organism evidence="13 15">
    <name type="scientific">Xenorhabdus doucetiae</name>
    <dbReference type="NCBI Taxonomy" id="351671"/>
    <lineage>
        <taxon>Bacteria</taxon>
        <taxon>Pseudomonadati</taxon>
        <taxon>Pseudomonadota</taxon>
        <taxon>Gammaproteobacteria</taxon>
        <taxon>Enterobacterales</taxon>
        <taxon>Morganellaceae</taxon>
        <taxon>Xenorhabdus</taxon>
    </lineage>
</organism>
<dbReference type="Pfam" id="PF25885">
    <property type="entry name" value="HH_EMRA"/>
    <property type="match status" value="1"/>
</dbReference>
<dbReference type="InterPro" id="IPR050739">
    <property type="entry name" value="MFP"/>
</dbReference>
<keyword evidence="5" id="KW-0997">Cell inner membrane</keyword>
<evidence type="ECO:0000313" key="16">
    <source>
        <dbReference type="Proteomes" id="UP000324170"/>
    </source>
</evidence>
<keyword evidence="16" id="KW-1185">Reference proteome</keyword>
<feature type="region of interest" description="Disordered" evidence="9">
    <location>
        <begin position="1"/>
        <end position="50"/>
    </location>
</feature>
<dbReference type="GO" id="GO:0042910">
    <property type="term" value="F:xenobiotic transmembrane transporter activity"/>
    <property type="evidence" value="ECO:0007669"/>
    <property type="project" value="InterPro"/>
</dbReference>
<keyword evidence="8 10" id="KW-0472">Membrane</keyword>
<name>A0A068QPI1_9GAMM</name>
<evidence type="ECO:0000313" key="13">
    <source>
        <dbReference type="EMBL" id="CDG16947.1"/>
    </source>
</evidence>
<evidence type="ECO:0000256" key="1">
    <source>
        <dbReference type="ARBA" id="ARBA00004383"/>
    </source>
</evidence>
<dbReference type="HOGENOM" id="CLU_018816_15_0_6"/>
<accession>A0A068QPI1</accession>
<dbReference type="NCBIfam" id="TIGR00998">
    <property type="entry name" value="8a0101"/>
    <property type="match status" value="1"/>
</dbReference>
<dbReference type="KEGG" id="xdo:XDD1_1248"/>
<evidence type="ECO:0000259" key="12">
    <source>
        <dbReference type="Pfam" id="PF25963"/>
    </source>
</evidence>
<dbReference type="Gene3D" id="2.40.50.100">
    <property type="match status" value="1"/>
</dbReference>
<dbReference type="GO" id="GO:0005886">
    <property type="term" value="C:plasma membrane"/>
    <property type="evidence" value="ECO:0007669"/>
    <property type="project" value="UniProtKB-SubCell"/>
</dbReference>
<keyword evidence="4" id="KW-1003">Cell membrane</keyword>
<evidence type="ECO:0000256" key="3">
    <source>
        <dbReference type="ARBA" id="ARBA00022448"/>
    </source>
</evidence>